<dbReference type="EMBL" id="KL585018">
    <property type="protein sequence ID" value="KEQ78623.1"/>
    <property type="molecule type" value="Genomic_DNA"/>
</dbReference>
<proteinExistence type="predicted"/>
<dbReference type="OrthoDB" id="3855161at2759"/>
<accession>A0A074WZR3</accession>
<gene>
    <name evidence="1" type="ORF">M438DRAFT_171089</name>
</gene>
<evidence type="ECO:0008006" key="3">
    <source>
        <dbReference type="Google" id="ProtNLM"/>
    </source>
</evidence>
<protein>
    <recommendedName>
        <fullName evidence="3">F-box domain-containing protein</fullName>
    </recommendedName>
</protein>
<evidence type="ECO:0000313" key="2">
    <source>
        <dbReference type="Proteomes" id="UP000030706"/>
    </source>
</evidence>
<dbReference type="GeneID" id="40741428"/>
<dbReference type="HOGENOM" id="CLU_029040_0_0_1"/>
<dbReference type="AlphaFoldDB" id="A0A074WZR3"/>
<keyword evidence="2" id="KW-1185">Reference proteome</keyword>
<dbReference type="RefSeq" id="XP_029754810.1">
    <property type="nucleotide sequence ID" value="XM_029899122.1"/>
</dbReference>
<reference evidence="1 2" key="1">
    <citation type="journal article" date="2014" name="BMC Genomics">
        <title>Genome sequencing of four Aureobasidium pullulans varieties: biotechnological potential, stress tolerance, and description of new species.</title>
        <authorList>
            <person name="Gostin Ar C."/>
            <person name="Ohm R.A."/>
            <person name="Kogej T."/>
            <person name="Sonjak S."/>
            <person name="Turk M."/>
            <person name="Zajc J."/>
            <person name="Zalar P."/>
            <person name="Grube M."/>
            <person name="Sun H."/>
            <person name="Han J."/>
            <person name="Sharma A."/>
            <person name="Chiniquy J."/>
            <person name="Ngan C.Y."/>
            <person name="Lipzen A."/>
            <person name="Barry K."/>
            <person name="Grigoriev I.V."/>
            <person name="Gunde-Cimerman N."/>
        </authorList>
    </citation>
    <scope>NUCLEOTIDE SEQUENCE [LARGE SCALE GENOMIC DNA]</scope>
    <source>
        <strain evidence="1 2">EXF-150</strain>
    </source>
</reference>
<dbReference type="Proteomes" id="UP000030706">
    <property type="component" value="Unassembled WGS sequence"/>
</dbReference>
<organism evidence="1 2">
    <name type="scientific">Aureobasidium pullulans EXF-150</name>
    <dbReference type="NCBI Taxonomy" id="1043002"/>
    <lineage>
        <taxon>Eukaryota</taxon>
        <taxon>Fungi</taxon>
        <taxon>Dikarya</taxon>
        <taxon>Ascomycota</taxon>
        <taxon>Pezizomycotina</taxon>
        <taxon>Dothideomycetes</taxon>
        <taxon>Dothideomycetidae</taxon>
        <taxon>Dothideales</taxon>
        <taxon>Saccotheciaceae</taxon>
        <taxon>Aureobasidium</taxon>
    </lineage>
</organism>
<evidence type="ECO:0000313" key="1">
    <source>
        <dbReference type="EMBL" id="KEQ78623.1"/>
    </source>
</evidence>
<name>A0A074WZR3_AURPU</name>
<sequence>MAAQENTFPPEIWAEIVECSPQQTLVALSRVCSMLSVEVRKVLLRSVASKETSGDNEKSASVIYRPWAFHDMLVKEDTNWRSTIRFAKLNWLGEYLDKDGKDALIGRAKPVADHLIFKTAMMLSECAHLHDFQVNSRSLTIATAMLNTKPLQITSLSFSLPHRYSWEDLYRIFEIPTLSTLVVKNLLSPDRPAFRFPPPIPDELHLKSAISNIQDLTLDECGPLTSAIVPMFKWPRNLRKLDYSPSRSKCEPYWRGILRRMGDISDAVDLSVHVLSPVKDSLEELKFDLGLDRHWILPFKTGGLFQSFVNLSKLTVPVELIMHSRGLSQSRLDRPFYTSLPHDLQELTLKFTILTSWHPRPAHSELQTNQCLLSDPAHRFFDELSDIAMHKEEFLPSLKQLILTEDGERPFLVKCVHTKHSLEDLRSSGIQVVQGDWYRQSRETWV</sequence>